<evidence type="ECO:0000256" key="3">
    <source>
        <dbReference type="ARBA" id="ARBA00022737"/>
    </source>
</evidence>
<dbReference type="OrthoDB" id="439917at2759"/>
<feature type="domain" description="Chitin-binding type-2" evidence="7">
    <location>
        <begin position="89"/>
        <end position="145"/>
    </location>
</feature>
<dbReference type="InterPro" id="IPR051940">
    <property type="entry name" value="Chitin_bind-dev_reg"/>
</dbReference>
<sequence>MIGIYVALFLTVICSAKVAAEFKCPNNSGYYPDPEQCDLYYECRKGVAKEKLCKDGMVFNDNNPLYERCDFPFLVSCRDRVYLQEAKPSENCPRRNGIFAKEGSCKTFFQCTDGAAAKMSCQNGLAFNPAAGTCQWKYLVPDCGQQRAR</sequence>
<feature type="chain" id="PRO_5014798499" description="Chitin-binding type-2 domain-containing protein" evidence="6">
    <location>
        <begin position="21"/>
        <end position="149"/>
    </location>
</feature>
<dbReference type="InterPro" id="IPR036508">
    <property type="entry name" value="Chitin-bd_dom_sf"/>
</dbReference>
<evidence type="ECO:0000256" key="6">
    <source>
        <dbReference type="SAM" id="SignalP"/>
    </source>
</evidence>
<keyword evidence="5" id="KW-0325">Glycoprotein</keyword>
<name>A0A2L2Y1F9_PARTP</name>
<dbReference type="EMBL" id="IAAA01004039">
    <property type="protein sequence ID" value="LAA01984.1"/>
    <property type="molecule type" value="mRNA"/>
</dbReference>
<accession>A0A2L2Y1F9</accession>
<dbReference type="AlphaFoldDB" id="A0A2L2Y1F9"/>
<evidence type="ECO:0000313" key="8">
    <source>
        <dbReference type="EMBL" id="LAA01984.1"/>
    </source>
</evidence>
<feature type="domain" description="Chitin-binding type-2" evidence="7">
    <location>
        <begin position="21"/>
        <end position="79"/>
    </location>
</feature>
<evidence type="ECO:0000259" key="7">
    <source>
        <dbReference type="PROSITE" id="PS50940"/>
    </source>
</evidence>
<protein>
    <recommendedName>
        <fullName evidence="7">Chitin-binding type-2 domain-containing protein</fullName>
    </recommendedName>
</protein>
<dbReference type="GO" id="GO:0005576">
    <property type="term" value="C:extracellular region"/>
    <property type="evidence" value="ECO:0007669"/>
    <property type="project" value="InterPro"/>
</dbReference>
<dbReference type="PANTHER" id="PTHR23301:SF107">
    <property type="entry name" value="LD20793P"/>
    <property type="match status" value="1"/>
</dbReference>
<keyword evidence="1" id="KW-0147">Chitin-binding</keyword>
<evidence type="ECO:0000256" key="4">
    <source>
        <dbReference type="ARBA" id="ARBA00023157"/>
    </source>
</evidence>
<dbReference type="PANTHER" id="PTHR23301">
    <property type="entry name" value="CHITIN BINDING PERITROPHIN-A"/>
    <property type="match status" value="1"/>
</dbReference>
<reference evidence="8" key="1">
    <citation type="journal article" date="2016" name="Mol. Ecol. Resour.">
        <title>Evaluation of the impact of RNA preservation methods of spiders for de novo transcriptome assembly.</title>
        <authorList>
            <person name="Kono N."/>
            <person name="Nakamura H."/>
            <person name="Ito Y."/>
            <person name="Tomita M."/>
            <person name="Arakawa K."/>
        </authorList>
    </citation>
    <scope>NUCLEOTIDE SEQUENCE</scope>
    <source>
        <tissue evidence="8">Whole body</tissue>
    </source>
</reference>
<dbReference type="InterPro" id="IPR002557">
    <property type="entry name" value="Chitin-bd_dom"/>
</dbReference>
<feature type="signal peptide" evidence="6">
    <location>
        <begin position="1"/>
        <end position="20"/>
    </location>
</feature>
<evidence type="ECO:0000256" key="5">
    <source>
        <dbReference type="ARBA" id="ARBA00023180"/>
    </source>
</evidence>
<dbReference type="GO" id="GO:0008061">
    <property type="term" value="F:chitin binding"/>
    <property type="evidence" value="ECO:0007669"/>
    <property type="project" value="UniProtKB-KW"/>
</dbReference>
<evidence type="ECO:0000256" key="1">
    <source>
        <dbReference type="ARBA" id="ARBA00022669"/>
    </source>
</evidence>
<organism evidence="8">
    <name type="scientific">Parasteatoda tepidariorum</name>
    <name type="common">Common house spider</name>
    <name type="synonym">Achaearanea tepidariorum</name>
    <dbReference type="NCBI Taxonomy" id="114398"/>
    <lineage>
        <taxon>Eukaryota</taxon>
        <taxon>Metazoa</taxon>
        <taxon>Ecdysozoa</taxon>
        <taxon>Arthropoda</taxon>
        <taxon>Chelicerata</taxon>
        <taxon>Arachnida</taxon>
        <taxon>Araneae</taxon>
        <taxon>Araneomorphae</taxon>
        <taxon>Entelegynae</taxon>
        <taxon>Araneoidea</taxon>
        <taxon>Theridiidae</taxon>
        <taxon>Parasteatoda</taxon>
    </lineage>
</organism>
<keyword evidence="4" id="KW-1015">Disulfide bond</keyword>
<keyword evidence="2 6" id="KW-0732">Signal</keyword>
<proteinExistence type="evidence at transcript level"/>
<keyword evidence="3" id="KW-0677">Repeat</keyword>
<dbReference type="Gene3D" id="2.170.140.10">
    <property type="entry name" value="Chitin binding domain"/>
    <property type="match status" value="2"/>
</dbReference>
<dbReference type="SUPFAM" id="SSF57625">
    <property type="entry name" value="Invertebrate chitin-binding proteins"/>
    <property type="match status" value="2"/>
</dbReference>
<dbReference type="SMART" id="SM00494">
    <property type="entry name" value="ChtBD2"/>
    <property type="match status" value="2"/>
</dbReference>
<dbReference type="Pfam" id="PF01607">
    <property type="entry name" value="CBM_14"/>
    <property type="match status" value="2"/>
</dbReference>
<dbReference type="PROSITE" id="PS50940">
    <property type="entry name" value="CHIT_BIND_II"/>
    <property type="match status" value="2"/>
</dbReference>
<evidence type="ECO:0000256" key="2">
    <source>
        <dbReference type="ARBA" id="ARBA00022729"/>
    </source>
</evidence>